<dbReference type="InterPro" id="IPR000697">
    <property type="entry name" value="WH1/EVH1_dom"/>
</dbReference>
<keyword evidence="1" id="KW-0175">Coiled coil</keyword>
<keyword evidence="5" id="KW-1185">Reference proteome</keyword>
<feature type="compositionally biased region" description="Polar residues" evidence="2">
    <location>
        <begin position="152"/>
        <end position="174"/>
    </location>
</feature>
<gene>
    <name evidence="4" type="ORF">H4Q32_028798</name>
</gene>
<feature type="region of interest" description="Disordered" evidence="2">
    <location>
        <begin position="141"/>
        <end position="196"/>
    </location>
</feature>
<feature type="domain" description="WH1" evidence="3">
    <location>
        <begin position="73"/>
        <end position="149"/>
    </location>
</feature>
<dbReference type="InterPro" id="IPR011993">
    <property type="entry name" value="PH-like_dom_sf"/>
</dbReference>
<feature type="compositionally biased region" description="Basic and acidic residues" evidence="2">
    <location>
        <begin position="141"/>
        <end position="151"/>
    </location>
</feature>
<evidence type="ECO:0000256" key="2">
    <source>
        <dbReference type="SAM" id="MobiDB-lite"/>
    </source>
</evidence>
<comment type="caution">
    <text evidence="4">The sequence shown here is derived from an EMBL/GenBank/DDBJ whole genome shotgun (WGS) entry which is preliminary data.</text>
</comment>
<dbReference type="EMBL" id="JACTAM010000114">
    <property type="protein sequence ID" value="KAI2647816.1"/>
    <property type="molecule type" value="Genomic_DNA"/>
</dbReference>
<evidence type="ECO:0000313" key="5">
    <source>
        <dbReference type="Proteomes" id="UP000830375"/>
    </source>
</evidence>
<proteinExistence type="predicted"/>
<reference evidence="4 5" key="1">
    <citation type="submission" date="2022-01" db="EMBL/GenBank/DDBJ databases">
        <title>A high-quality chromosome-level genome assembly of rohu carp, Labeo rohita.</title>
        <authorList>
            <person name="Arick M.A. II"/>
            <person name="Hsu C.-Y."/>
            <person name="Magbanua Z."/>
            <person name="Pechanova O."/>
            <person name="Grover C."/>
            <person name="Miller E."/>
            <person name="Thrash A."/>
            <person name="Ezzel L."/>
            <person name="Alam S."/>
            <person name="Benzie J."/>
            <person name="Hamilton M."/>
            <person name="Karsi A."/>
            <person name="Lawrence M.L."/>
            <person name="Peterson D.G."/>
        </authorList>
    </citation>
    <scope>NUCLEOTIDE SEQUENCE [LARGE SCALE GENOMIC DNA]</scope>
    <source>
        <strain evidence="5">BAU-BD-2019</strain>
        <tissue evidence="4">Blood</tissue>
    </source>
</reference>
<protein>
    <recommendedName>
        <fullName evidence="3">WH1 domain-containing protein</fullName>
    </recommendedName>
</protein>
<evidence type="ECO:0000259" key="3">
    <source>
        <dbReference type="SMART" id="SM00461"/>
    </source>
</evidence>
<dbReference type="InterPro" id="IPR045027">
    <property type="entry name" value="Homer"/>
</dbReference>
<accession>A0ABQ8LDQ6</accession>
<feature type="coiled-coil region" evidence="1">
    <location>
        <begin position="334"/>
        <end position="375"/>
    </location>
</feature>
<organism evidence="4 5">
    <name type="scientific">Labeo rohita</name>
    <name type="common">Indian major carp</name>
    <name type="synonym">Cyprinus rohita</name>
    <dbReference type="NCBI Taxonomy" id="84645"/>
    <lineage>
        <taxon>Eukaryota</taxon>
        <taxon>Metazoa</taxon>
        <taxon>Chordata</taxon>
        <taxon>Craniata</taxon>
        <taxon>Vertebrata</taxon>
        <taxon>Euteleostomi</taxon>
        <taxon>Actinopterygii</taxon>
        <taxon>Neopterygii</taxon>
        <taxon>Teleostei</taxon>
        <taxon>Ostariophysi</taxon>
        <taxon>Cypriniformes</taxon>
        <taxon>Cyprinidae</taxon>
        <taxon>Labeoninae</taxon>
        <taxon>Labeonini</taxon>
        <taxon>Labeo</taxon>
    </lineage>
</organism>
<name>A0ABQ8LDQ6_LABRO</name>
<dbReference type="Gene3D" id="2.30.29.30">
    <property type="entry name" value="Pleckstrin-homology domain (PH domain)/Phosphotyrosine-binding domain (PTB)"/>
    <property type="match status" value="1"/>
</dbReference>
<dbReference type="SUPFAM" id="SSF50729">
    <property type="entry name" value="PH domain-like"/>
    <property type="match status" value="1"/>
</dbReference>
<evidence type="ECO:0000313" key="4">
    <source>
        <dbReference type="EMBL" id="KAI2647816.1"/>
    </source>
</evidence>
<dbReference type="Pfam" id="PF00568">
    <property type="entry name" value="WH1"/>
    <property type="match status" value="1"/>
</dbReference>
<dbReference type="Gene3D" id="1.20.5.1700">
    <property type="match status" value="1"/>
</dbReference>
<dbReference type="PANTHER" id="PTHR10918">
    <property type="entry name" value="HOMER"/>
    <property type="match status" value="1"/>
</dbReference>
<dbReference type="Proteomes" id="UP000830375">
    <property type="component" value="Unassembled WGS sequence"/>
</dbReference>
<dbReference type="SMART" id="SM00461">
    <property type="entry name" value="WH1"/>
    <property type="match status" value="1"/>
</dbReference>
<sequence>MSICVLGAGGLKERTGVILSSNDRERCNCSLSQSSVVGGDVGGMTAVGHFTEDLKELRQMMLLLCDLFSYECKMEQPIFTTRAHVFQIDPTTKKNWVPASKQAVTVSYFYDSTRNSYRIISVDGSKFAEKFQEVKEAAKLAREKSQEKMETSSDQSQESGRETPSGNQASSINGTDDEKISHVPDNTALKSENDRLKSVVEQSKKVETELQALKESNARLMDTLQEANSNAENWKSKVMQSQDENNQLKNKISELEVQCKEVSLERERNAQLALRIQELEADLQEKEQVSLTGTARRPCSPVASGLTNTCDGVFQELEDLRKQAETIPQLMAKCESITAKLQAAETANRDLGEKMMLLQSEIDDSQQKQKNIKTELKKFMDVLDGKIDELHEVRQGISKLGVDN</sequence>
<evidence type="ECO:0000256" key="1">
    <source>
        <dbReference type="SAM" id="Coils"/>
    </source>
</evidence>